<dbReference type="STRING" id="1077972.ARGLB_012_00110"/>
<protein>
    <recommendedName>
        <fullName evidence="1">Helix-turn-helix domain-containing protein</fullName>
    </recommendedName>
</protein>
<dbReference type="Pfam" id="PF12728">
    <property type="entry name" value="HTH_17"/>
    <property type="match status" value="1"/>
</dbReference>
<evidence type="ECO:0000313" key="2">
    <source>
        <dbReference type="EMBL" id="GAB12317.1"/>
    </source>
</evidence>
<proteinExistence type="predicted"/>
<dbReference type="InterPro" id="IPR009061">
    <property type="entry name" value="DNA-bd_dom_put_sf"/>
</dbReference>
<comment type="caution">
    <text evidence="2">The sequence shown here is derived from an EMBL/GenBank/DDBJ whole genome shotgun (WGS) entry which is preliminary data.</text>
</comment>
<feature type="domain" description="Helix-turn-helix" evidence="1">
    <location>
        <begin position="20"/>
        <end position="68"/>
    </location>
</feature>
<evidence type="ECO:0000313" key="3">
    <source>
        <dbReference type="Proteomes" id="UP000003828"/>
    </source>
</evidence>
<keyword evidence="3" id="KW-1185">Reference proteome</keyword>
<name>H0QHL6_ARTG1</name>
<gene>
    <name evidence="2" type="ORF">ARGLB_012_00110</name>
</gene>
<dbReference type="Proteomes" id="UP000003828">
    <property type="component" value="Unassembled WGS sequence"/>
</dbReference>
<reference evidence="2 3" key="1">
    <citation type="submission" date="2011-12" db="EMBL/GenBank/DDBJ databases">
        <title>Whole genome shotgun sequence of Arthrobacter globiformis NBRC 12137.</title>
        <authorList>
            <person name="Miyazawa S."/>
            <person name="Hosoyama A."/>
            <person name="Tsuchikane K."/>
            <person name="Katsumata H."/>
            <person name="Yamazaki S."/>
            <person name="Fujita N."/>
        </authorList>
    </citation>
    <scope>NUCLEOTIDE SEQUENCE [LARGE SCALE GENOMIC DNA]</scope>
    <source>
        <strain evidence="2 3">NBRC 12137</strain>
    </source>
</reference>
<dbReference type="SUPFAM" id="SSF46955">
    <property type="entry name" value="Putative DNA-binding domain"/>
    <property type="match status" value="1"/>
</dbReference>
<dbReference type="InterPro" id="IPR041657">
    <property type="entry name" value="HTH_17"/>
</dbReference>
<dbReference type="EMBL" id="BAEG01000012">
    <property type="protein sequence ID" value="GAB12317.1"/>
    <property type="molecule type" value="Genomic_DNA"/>
</dbReference>
<sequence length="75" mass="8130">MQTSRKTLGPATDQGNAVQLLTTEEVAVWLQVAPKTLRNWRSAGIGPTALKLHSVVRYDRADVQAWIGKTSKAAA</sequence>
<accession>H0QHL6</accession>
<organism evidence="2 3">
    <name type="scientific">Arthrobacter globiformis (strain ATCC 8010 / DSM 20124 / JCM 1332 / NBRC 12137 / NCIMB 8907 / NRRL B-2979 / 168)</name>
    <dbReference type="NCBI Taxonomy" id="1077972"/>
    <lineage>
        <taxon>Bacteria</taxon>
        <taxon>Bacillati</taxon>
        <taxon>Actinomycetota</taxon>
        <taxon>Actinomycetes</taxon>
        <taxon>Micrococcales</taxon>
        <taxon>Micrococcaceae</taxon>
        <taxon>Arthrobacter</taxon>
    </lineage>
</organism>
<dbReference type="AlphaFoldDB" id="H0QHL6"/>
<evidence type="ECO:0000259" key="1">
    <source>
        <dbReference type="Pfam" id="PF12728"/>
    </source>
</evidence>